<dbReference type="Proteomes" id="UP000249299">
    <property type="component" value="Unassembled WGS sequence"/>
</dbReference>
<organism evidence="1 2">
    <name type="scientific">Rhodobium orientis</name>
    <dbReference type="NCBI Taxonomy" id="34017"/>
    <lineage>
        <taxon>Bacteria</taxon>
        <taxon>Pseudomonadati</taxon>
        <taxon>Pseudomonadota</taxon>
        <taxon>Alphaproteobacteria</taxon>
        <taxon>Hyphomicrobiales</taxon>
        <taxon>Rhodobiaceae</taxon>
        <taxon>Rhodobium</taxon>
    </lineage>
</organism>
<name>A0A327JJ21_9HYPH</name>
<reference evidence="1 2" key="1">
    <citation type="submission" date="2017-07" db="EMBL/GenBank/DDBJ databases">
        <title>Draft Genome Sequences of Select Purple Nonsulfur Bacteria.</title>
        <authorList>
            <person name="Lasarre B."/>
            <person name="Mckinlay J.B."/>
        </authorList>
    </citation>
    <scope>NUCLEOTIDE SEQUENCE [LARGE SCALE GENOMIC DNA]</scope>
    <source>
        <strain evidence="1 2">DSM 11290</strain>
    </source>
</reference>
<accession>A0A327JJ21</accession>
<protein>
    <submittedName>
        <fullName evidence="1">Uncharacterized protein</fullName>
    </submittedName>
</protein>
<dbReference type="AlphaFoldDB" id="A0A327JJ21"/>
<comment type="caution">
    <text evidence="1">The sequence shown here is derived from an EMBL/GenBank/DDBJ whole genome shotgun (WGS) entry which is preliminary data.</text>
</comment>
<proteinExistence type="predicted"/>
<evidence type="ECO:0000313" key="1">
    <source>
        <dbReference type="EMBL" id="RAI26407.1"/>
    </source>
</evidence>
<gene>
    <name evidence="1" type="ORF">CH339_14465</name>
</gene>
<evidence type="ECO:0000313" key="2">
    <source>
        <dbReference type="Proteomes" id="UP000249299"/>
    </source>
</evidence>
<sequence>MTIEFEHLSPYVSLTAFDHEGGELAEKGNALIDILNGFTEKDLDKPGFLDRQLTTDGMLTTQHADTEFGFVAYEERRRPSWYNGNELEDCINHFILFAQQGDHFALVFSDNGMRERMVVRVIEAGDGVLSALQLLGSAHVNAAFVGREVKTLWLSGTHRRTTTKADSKILSGLELESALNPLEDQSYFYSSVRTAFPYDEDGGIPGSKIVGSNPTKSRVWLGPTRDWESFAEFVDKLLRRIAATDGEADAGTGSALPILAQPVESVGDAKSPYDLAIIVPEVLYSDYQNDADDAWLHEFQDAARFEITSDGDIADFTASVSWGDIPYGRIAYRFADRPKGGVLLETEVLDWNDDELRSEEVQKICRKADFLTAYYDSSHTFARGSFYQTRFRDAQFTDWKWVDLGGFEVKAEKPLTGPNNRTLDVEGMGEASDTSLFGYTVKKWFELQGHDAPVGWLACDDGSMESADFIHYDPDKRELSLIHVKGSGSDSDNRGISVTDYEVVVGQAVKNIRYLDRTNIADKLREGAGNQIASAVWLDGERQPDREGMISAIEEVGSNYSKKVIVFQPRVLQSKLSAVRQSIADGADNDIARRLKQLDALLLAARAECNGLGAEFSVVGDIS</sequence>
<dbReference type="RefSeq" id="WP_111435079.1">
    <property type="nucleotide sequence ID" value="NZ_JACIGG010000009.1"/>
</dbReference>
<dbReference type="EMBL" id="NPEV01000031">
    <property type="protein sequence ID" value="RAI26407.1"/>
    <property type="molecule type" value="Genomic_DNA"/>
</dbReference>
<dbReference type="OrthoDB" id="9148897at2"/>
<keyword evidence="2" id="KW-1185">Reference proteome</keyword>